<reference evidence="5" key="1">
    <citation type="journal article" date="2013" name="Nature">
        <title>Draft genome of the wheat A-genome progenitor Triticum urartu.</title>
        <authorList>
            <person name="Ling H.Q."/>
            <person name="Zhao S."/>
            <person name="Liu D."/>
            <person name="Wang J."/>
            <person name="Sun H."/>
            <person name="Zhang C."/>
            <person name="Fan H."/>
            <person name="Li D."/>
            <person name="Dong L."/>
            <person name="Tao Y."/>
            <person name="Gao C."/>
            <person name="Wu H."/>
            <person name="Li Y."/>
            <person name="Cui Y."/>
            <person name="Guo X."/>
            <person name="Zheng S."/>
            <person name="Wang B."/>
            <person name="Yu K."/>
            <person name="Liang Q."/>
            <person name="Yang W."/>
            <person name="Lou X."/>
            <person name="Chen J."/>
            <person name="Feng M."/>
            <person name="Jian J."/>
            <person name="Zhang X."/>
            <person name="Luo G."/>
            <person name="Jiang Y."/>
            <person name="Liu J."/>
            <person name="Wang Z."/>
            <person name="Sha Y."/>
            <person name="Zhang B."/>
            <person name="Wu H."/>
            <person name="Tang D."/>
            <person name="Shen Q."/>
            <person name="Xue P."/>
            <person name="Zou S."/>
            <person name="Wang X."/>
            <person name="Liu X."/>
            <person name="Wang F."/>
            <person name="Yang Y."/>
            <person name="An X."/>
            <person name="Dong Z."/>
            <person name="Zhang K."/>
            <person name="Zhang X."/>
            <person name="Luo M.C."/>
            <person name="Dvorak J."/>
            <person name="Tong Y."/>
            <person name="Wang J."/>
            <person name="Yang H."/>
            <person name="Li Z."/>
            <person name="Wang D."/>
            <person name="Zhang A."/>
            <person name="Wang J."/>
        </authorList>
    </citation>
    <scope>NUCLEOTIDE SEQUENCE</scope>
</reference>
<accession>M7Y933</accession>
<keyword evidence="4" id="KW-0472">Membrane</keyword>
<evidence type="ECO:0000256" key="3">
    <source>
        <dbReference type="ARBA" id="ARBA00022989"/>
    </source>
</evidence>
<proteinExistence type="predicted"/>
<organism evidence="5">
    <name type="scientific">Triticum urartu</name>
    <name type="common">Red wild einkorn</name>
    <name type="synonym">Crithodium urartu</name>
    <dbReference type="NCBI Taxonomy" id="4572"/>
    <lineage>
        <taxon>Eukaryota</taxon>
        <taxon>Viridiplantae</taxon>
        <taxon>Streptophyta</taxon>
        <taxon>Embryophyta</taxon>
        <taxon>Tracheophyta</taxon>
        <taxon>Spermatophyta</taxon>
        <taxon>Magnoliopsida</taxon>
        <taxon>Liliopsida</taxon>
        <taxon>Poales</taxon>
        <taxon>Poaceae</taxon>
        <taxon>BOP clade</taxon>
        <taxon>Pooideae</taxon>
        <taxon>Triticodae</taxon>
        <taxon>Triticeae</taxon>
        <taxon>Triticinae</taxon>
        <taxon>Triticum</taxon>
    </lineage>
</organism>
<dbReference type="EMBL" id="KD273255">
    <property type="protein sequence ID" value="EMS46523.1"/>
    <property type="molecule type" value="Genomic_DNA"/>
</dbReference>
<protein>
    <submittedName>
        <fullName evidence="5">Uncharacterized protein</fullName>
    </submittedName>
</protein>
<evidence type="ECO:0000313" key="5">
    <source>
        <dbReference type="EMBL" id="EMS46523.1"/>
    </source>
</evidence>
<keyword evidence="2" id="KW-0812">Transmembrane</keyword>
<dbReference type="InterPro" id="IPR005178">
    <property type="entry name" value="Ostalpha/TMEM184C"/>
</dbReference>
<dbReference type="STRING" id="4572.M7Y933"/>
<dbReference type="GO" id="GO:0016020">
    <property type="term" value="C:membrane"/>
    <property type="evidence" value="ECO:0007669"/>
    <property type="project" value="UniProtKB-SubCell"/>
</dbReference>
<dbReference type="AlphaFoldDB" id="M7Y933"/>
<evidence type="ECO:0000256" key="2">
    <source>
        <dbReference type="ARBA" id="ARBA00022692"/>
    </source>
</evidence>
<gene>
    <name evidence="5" type="ORF">TRIUR3_09225</name>
</gene>
<name>M7Y933_TRIUA</name>
<evidence type="ECO:0000256" key="4">
    <source>
        <dbReference type="ARBA" id="ARBA00023136"/>
    </source>
</evidence>
<comment type="subcellular location">
    <subcellularLocation>
        <location evidence="1">Membrane</location>
        <topology evidence="1">Multi-pass membrane protein</topology>
    </subcellularLocation>
</comment>
<dbReference type="eggNOG" id="KOG2641">
    <property type="taxonomic scope" value="Eukaryota"/>
</dbReference>
<evidence type="ECO:0000256" key="1">
    <source>
        <dbReference type="ARBA" id="ARBA00004141"/>
    </source>
</evidence>
<sequence length="83" mass="9244">MAMAMELADKLLLVLQSYSLPVWAMIISGLFVAVSLSLSIYLLLNHLSAYKNPEEQKFLVGVVLMVPIYAIESYKRLLSLDPG</sequence>
<dbReference type="Pfam" id="PF03619">
    <property type="entry name" value="Solute_trans_a"/>
    <property type="match status" value="1"/>
</dbReference>
<dbReference type="PANTHER" id="PTHR23423">
    <property type="entry name" value="ORGANIC SOLUTE TRANSPORTER-RELATED"/>
    <property type="match status" value="1"/>
</dbReference>
<keyword evidence="3" id="KW-1133">Transmembrane helix</keyword>